<dbReference type="GO" id="GO:0000796">
    <property type="term" value="C:condensin complex"/>
    <property type="evidence" value="ECO:0007669"/>
    <property type="project" value="InterPro"/>
</dbReference>
<evidence type="ECO:0000256" key="4">
    <source>
        <dbReference type="ARBA" id="ARBA00022618"/>
    </source>
</evidence>
<reference evidence="10" key="1">
    <citation type="submission" date="2022-10" db="EMBL/GenBank/DDBJ databases">
        <title>Tapping the CABI collections for fungal endophytes: first genome assemblies for Collariella, Neodidymelliopsis, Ascochyta clinopodiicola, Didymella pomorum, Didymosphaeria variabile, Neocosmospora piperis and Neocucurbitaria cava.</title>
        <authorList>
            <person name="Hill R."/>
        </authorList>
    </citation>
    <scope>NUCLEOTIDE SEQUENCE</scope>
    <source>
        <strain evidence="10">IMI 356815</strain>
    </source>
</reference>
<dbReference type="Gene3D" id="1.25.10.10">
    <property type="entry name" value="Leucine-rich Repeat Variant"/>
    <property type="match status" value="1"/>
</dbReference>
<feature type="region of interest" description="Disordered" evidence="8">
    <location>
        <begin position="606"/>
        <end position="644"/>
    </location>
</feature>
<dbReference type="Proteomes" id="UP001140513">
    <property type="component" value="Unassembled WGS sequence"/>
</dbReference>
<dbReference type="Pfam" id="PF12719">
    <property type="entry name" value="Cnd3"/>
    <property type="match status" value="1"/>
</dbReference>
<dbReference type="GeneID" id="80914341"/>
<evidence type="ECO:0000259" key="9">
    <source>
        <dbReference type="Pfam" id="PF12719"/>
    </source>
</evidence>
<evidence type="ECO:0000256" key="3">
    <source>
        <dbReference type="ARBA" id="ARBA00022454"/>
    </source>
</evidence>
<dbReference type="EMBL" id="JAPEUX010000008">
    <property type="protein sequence ID" value="KAJ4346878.1"/>
    <property type="molecule type" value="Genomic_DNA"/>
</dbReference>
<feature type="compositionally biased region" description="Acidic residues" evidence="8">
    <location>
        <begin position="1086"/>
        <end position="1096"/>
    </location>
</feature>
<dbReference type="InterPro" id="IPR025977">
    <property type="entry name" value="Cnd3_C"/>
</dbReference>
<evidence type="ECO:0000256" key="7">
    <source>
        <dbReference type="ARBA" id="ARBA00023306"/>
    </source>
</evidence>
<comment type="subcellular location">
    <subcellularLocation>
        <location evidence="1">Chromosome</location>
    </subcellularLocation>
</comment>
<comment type="similarity">
    <text evidence="2">Belongs to the CND3 (condensin subunit 3) family.</text>
</comment>
<dbReference type="GO" id="GO:0000793">
    <property type="term" value="C:condensed chromosome"/>
    <property type="evidence" value="ECO:0007669"/>
    <property type="project" value="TreeGrafter"/>
</dbReference>
<dbReference type="RefSeq" id="XP_056066678.1">
    <property type="nucleotide sequence ID" value="XM_056219551.1"/>
</dbReference>
<feature type="domain" description="Nuclear condensin complex subunit 3 C-terminal" evidence="9">
    <location>
        <begin position="656"/>
        <end position="951"/>
    </location>
</feature>
<keyword evidence="3" id="KW-0158">Chromosome</keyword>
<dbReference type="GO" id="GO:0051301">
    <property type="term" value="P:cell division"/>
    <property type="evidence" value="ECO:0007669"/>
    <property type="project" value="UniProtKB-KW"/>
</dbReference>
<evidence type="ECO:0000256" key="8">
    <source>
        <dbReference type="SAM" id="MobiDB-lite"/>
    </source>
</evidence>
<proteinExistence type="inferred from homology"/>
<evidence type="ECO:0000256" key="5">
    <source>
        <dbReference type="ARBA" id="ARBA00022776"/>
    </source>
</evidence>
<dbReference type="SUPFAM" id="SSF48371">
    <property type="entry name" value="ARM repeat"/>
    <property type="match status" value="1"/>
</dbReference>
<protein>
    <submittedName>
        <fullName evidence="10">Chromosome condensation complex Condensin, subunit G</fullName>
    </submittedName>
</protein>
<keyword evidence="6" id="KW-0226">DNA condensation</keyword>
<evidence type="ECO:0000256" key="6">
    <source>
        <dbReference type="ARBA" id="ARBA00023067"/>
    </source>
</evidence>
<feature type="compositionally biased region" description="Basic and acidic residues" evidence="8">
    <location>
        <begin position="625"/>
        <end position="644"/>
    </location>
</feature>
<dbReference type="InterPro" id="IPR027165">
    <property type="entry name" value="CND3"/>
</dbReference>
<feature type="compositionally biased region" description="Low complexity" evidence="8">
    <location>
        <begin position="1"/>
        <end position="34"/>
    </location>
</feature>
<dbReference type="OrthoDB" id="27187at2759"/>
<name>A0A9W8XCB8_9PLEO</name>
<evidence type="ECO:0000313" key="11">
    <source>
        <dbReference type="Proteomes" id="UP001140513"/>
    </source>
</evidence>
<feature type="region of interest" description="Disordered" evidence="8">
    <location>
        <begin position="1086"/>
        <end position="1106"/>
    </location>
</feature>
<evidence type="ECO:0000256" key="1">
    <source>
        <dbReference type="ARBA" id="ARBA00004286"/>
    </source>
</evidence>
<keyword evidence="4" id="KW-0132">Cell division</keyword>
<evidence type="ECO:0000256" key="2">
    <source>
        <dbReference type="ARBA" id="ARBA00006533"/>
    </source>
</evidence>
<dbReference type="InterPro" id="IPR016024">
    <property type="entry name" value="ARM-type_fold"/>
</dbReference>
<dbReference type="PANTHER" id="PTHR14418:SF5">
    <property type="entry name" value="CONDENSIN COMPLEX SUBUNIT 3"/>
    <property type="match status" value="1"/>
</dbReference>
<accession>A0A9W8XCB8</accession>
<dbReference type="PANTHER" id="PTHR14418">
    <property type="entry name" value="CONDENSIN COMPLEX SUBUNIT 3-RELATED"/>
    <property type="match status" value="1"/>
</dbReference>
<keyword evidence="7" id="KW-0131">Cell cycle</keyword>
<keyword evidence="11" id="KW-1185">Reference proteome</keyword>
<organism evidence="10 11">
    <name type="scientific">Didymosphaeria variabile</name>
    <dbReference type="NCBI Taxonomy" id="1932322"/>
    <lineage>
        <taxon>Eukaryota</taxon>
        <taxon>Fungi</taxon>
        <taxon>Dikarya</taxon>
        <taxon>Ascomycota</taxon>
        <taxon>Pezizomycotina</taxon>
        <taxon>Dothideomycetes</taxon>
        <taxon>Pleosporomycetidae</taxon>
        <taxon>Pleosporales</taxon>
        <taxon>Massarineae</taxon>
        <taxon>Didymosphaeriaceae</taxon>
        <taxon>Didymosphaeria</taxon>
    </lineage>
</organism>
<evidence type="ECO:0000313" key="10">
    <source>
        <dbReference type="EMBL" id="KAJ4346878.1"/>
    </source>
</evidence>
<dbReference type="InterPro" id="IPR011989">
    <property type="entry name" value="ARM-like"/>
</dbReference>
<dbReference type="AlphaFoldDB" id="A0A9W8XCB8"/>
<sequence>MPGRTSTRSTRSARSSTATTTTRKSAGRGRSSAANVEIPDEGPETSIRTEIVQIFNDAQNTTATQRKLQTMLRKVQERCSFEQPESKKKKAQQEEQFDEQDFNNEVVRCVLRILNVKKGIQEGDRVIKFLGMFLKNASEKGKFTVDRQIFQPDGDDVTETPETPTSRLIEQIIRTLSGILFPGDGNPVQNKIVHFRATQALAHIVGQLPALDVDLYGLLRVYFKKLSRHKETSVRVQAVLGLSHFVKTDEDEDDEEDDEDDEDIASNIMEKLLDMMQNDPSAEVRRAILHNIEPNKETMRYVFERARDMDPMVRRIVYRKVLPSLADFRYMRLVEREKLIRWGLRDRDDLVRKAAARVFAEKWLEDCARTYDIRPEEEKKPGEPAPPSLEAVRELLERINVVDYGDDEGIAHDAMQQFWEIRTDYRDFVTFDHNFWKQKLDPQYAFLARSLMDYCNSLNEITDIRLKQDLEDKFPDTPHFANIVLEHLNALFKSIQLFYDSELPEDDSEVIKLQEDTSDKEFTVQQLLHIALSLDYSDPVGRNQMMNMVRQALSRPDLPDGCTKVSIQVLRVCCDTEADFCQLIVEAIAEVKDTLMADDAIVTGDDVDDDESFHSAQSDVESDTGEARPKKAKAVKELNPEEEERQRNTEINVYLKCLDIAQCMLQTVVESDFSDQSLATILNTLIIPAVRGQEAMIRERGLLCLALGSILSEDLARNNIELFLHCFAKGHDALKEIVIQGLVDIVWQHKSLLKAEPAEEGDEPKPSELVKKLTKSVLLKGLKSDNNNICLIACTAAAKLLLFDLLPREETAHILKDLTLAYFNPETAQQPGVRQALSYFLPTFCHSKLTNALLMAQISVQIIGKLCQMKEDMDEDDDDMVGWPVITAHLADWTDGRKVVNQTQMGLDGKSSTNLEAEEPHIWLATETLEYALTRNCSRDERKPVLTLLTKACIAPTGPAPNEEKLSTLLCLVNEAVESKLGTDATQRNYLTKLEVNLTKRMGDVETVTQAAESGAATVTPEATEIPETAPAEEGAEEEEDTMMAGMQGESTRMPLDLEEDDEVDMDDVANPITEDDIVNSLLASELDEDGDEDDTIVAPARISRH</sequence>
<comment type="caution">
    <text evidence="10">The sequence shown here is derived from an EMBL/GenBank/DDBJ whole genome shotgun (WGS) entry which is preliminary data.</text>
</comment>
<keyword evidence="5" id="KW-0498">Mitosis</keyword>
<gene>
    <name evidence="10" type="primary">YCG1</name>
    <name evidence="10" type="ORF">N0V89_010811</name>
</gene>
<feature type="region of interest" description="Disordered" evidence="8">
    <location>
        <begin position="1"/>
        <end position="45"/>
    </location>
</feature>
<dbReference type="GO" id="GO:0007076">
    <property type="term" value="P:mitotic chromosome condensation"/>
    <property type="evidence" value="ECO:0007669"/>
    <property type="project" value="InterPro"/>
</dbReference>